<dbReference type="PROSITE" id="PS51918">
    <property type="entry name" value="RADICAL_SAM"/>
    <property type="match status" value="1"/>
</dbReference>
<evidence type="ECO:0000256" key="1">
    <source>
        <dbReference type="ARBA" id="ARBA00022485"/>
    </source>
</evidence>
<dbReference type="AlphaFoldDB" id="C4XGV3"/>
<keyword evidence="5 6" id="KW-0411">Iron-sulfur</keyword>
<feature type="binding site" evidence="6">
    <location>
        <position position="69"/>
    </location>
    <ligand>
        <name>[4Fe-4S] cluster</name>
        <dbReference type="ChEBI" id="CHEBI:49883"/>
        <note>4Fe-4S-S-AdoMet</note>
    </ligand>
</feature>
<dbReference type="GO" id="GO:0051539">
    <property type="term" value="F:4 iron, 4 sulfur cluster binding"/>
    <property type="evidence" value="ECO:0007669"/>
    <property type="project" value="UniProtKB-KW"/>
</dbReference>
<dbReference type="InterPro" id="IPR016431">
    <property type="entry name" value="Pyrv-formate_lyase-activ_prd"/>
</dbReference>
<dbReference type="GO" id="GO:0003824">
    <property type="term" value="F:catalytic activity"/>
    <property type="evidence" value="ECO:0007669"/>
    <property type="project" value="InterPro"/>
</dbReference>
<keyword evidence="4 6" id="KW-0408">Iron</keyword>
<reference evidence="8 9" key="1">
    <citation type="journal article" date="2009" name="Genome Res.">
        <title>Whole genome sequence of Desulfovibrio magneticus strain RS-1 revealed common gene clusters in magnetotactic bacteria.</title>
        <authorList>
            <person name="Nakazawa H."/>
            <person name="Arakaki A."/>
            <person name="Narita-Yamada S."/>
            <person name="Yashiro I."/>
            <person name="Jinno K."/>
            <person name="Aoki N."/>
            <person name="Tsuruyama A."/>
            <person name="Okamura Y."/>
            <person name="Tanikawa S."/>
            <person name="Fujita N."/>
            <person name="Takeyama H."/>
            <person name="Matsunaga T."/>
        </authorList>
    </citation>
    <scope>NUCLEOTIDE SEQUENCE [LARGE SCALE GENOMIC DNA]</scope>
    <source>
        <strain evidence="9">ATCC 700980 / DSM 13731 / RS-1</strain>
    </source>
</reference>
<dbReference type="Pfam" id="PF04055">
    <property type="entry name" value="Radical_SAM"/>
    <property type="match status" value="1"/>
</dbReference>
<sequence length="337" mass="36572">MIRCDVCERRCPLGPDTSGYCRMYHAPHGLVEERFPDRWCAYATARMETIPFYHAWPGARCLVVGTAGCNFDCRYCANAEVVKVDPAGQQDVMLDILPEDLVAVARKRGCRAIVFSVNEPTVSLPTLERVSVAARRAGLVMGCLTNGYATPEGTARLGAIFDCVNVSLKGLSPEFCRDYLGVPDVGPILRNIQALARTTHVEVTTPVIEGINSHELSEMVDFLAGVGPDVPWHAFRLLPEYKMRQEDYPSVAAVGAQVEAAARGKLRYVYFHNFIGSRWVNTLCPGCGEAVIERHSLGCGGDRLQAVHLDGGACPRCGASVALRGDPDPATAKEACS</sequence>
<dbReference type="Gene3D" id="3.20.20.70">
    <property type="entry name" value="Aldolase class I"/>
    <property type="match status" value="1"/>
</dbReference>
<keyword evidence="9" id="KW-1185">Reference proteome</keyword>
<feature type="binding site" evidence="6">
    <location>
        <position position="76"/>
    </location>
    <ligand>
        <name>[4Fe-4S] cluster</name>
        <dbReference type="ChEBI" id="CHEBI:49883"/>
        <note>4Fe-4S-S-AdoMet</note>
    </ligand>
</feature>
<dbReference type="Proteomes" id="UP000009071">
    <property type="component" value="Chromosome"/>
</dbReference>
<dbReference type="SUPFAM" id="SSF102114">
    <property type="entry name" value="Radical SAM enzymes"/>
    <property type="match status" value="1"/>
</dbReference>
<dbReference type="SFLD" id="SFLDG01067">
    <property type="entry name" value="SPASM/twitch_domain_containing"/>
    <property type="match status" value="1"/>
</dbReference>
<dbReference type="KEGG" id="dma:DMR_27670"/>
<dbReference type="InterPro" id="IPR058240">
    <property type="entry name" value="rSAM_sf"/>
</dbReference>
<organism evidence="8 9">
    <name type="scientific">Solidesulfovibrio magneticus (strain ATCC 700980 / DSM 13731 / RS-1)</name>
    <name type="common">Desulfovibrio magneticus</name>
    <dbReference type="NCBI Taxonomy" id="573370"/>
    <lineage>
        <taxon>Bacteria</taxon>
        <taxon>Pseudomonadati</taxon>
        <taxon>Thermodesulfobacteriota</taxon>
        <taxon>Desulfovibrionia</taxon>
        <taxon>Desulfovibrionales</taxon>
        <taxon>Desulfovibrionaceae</taxon>
        <taxon>Solidesulfovibrio</taxon>
    </lineage>
</organism>
<dbReference type="STRING" id="573370.DMR_27670"/>
<name>C4XGV3_SOLM1</name>
<dbReference type="RefSeq" id="WP_015861424.1">
    <property type="nucleotide sequence ID" value="NC_012796.1"/>
</dbReference>
<gene>
    <name evidence="8" type="ordered locus">DMR_27670</name>
</gene>
<evidence type="ECO:0000259" key="7">
    <source>
        <dbReference type="PROSITE" id="PS51918"/>
    </source>
</evidence>
<protein>
    <recommendedName>
        <fullName evidence="7">Radical SAM core domain-containing protein</fullName>
    </recommendedName>
</protein>
<dbReference type="PANTHER" id="PTHR30352:SF5">
    <property type="entry name" value="PYRUVATE FORMATE-LYASE 1-ACTIVATING ENZYME"/>
    <property type="match status" value="1"/>
</dbReference>
<feature type="domain" description="Radical SAM core" evidence="7">
    <location>
        <begin position="54"/>
        <end position="278"/>
    </location>
</feature>
<evidence type="ECO:0000256" key="4">
    <source>
        <dbReference type="ARBA" id="ARBA00023004"/>
    </source>
</evidence>
<dbReference type="OrthoDB" id="9778883at2"/>
<dbReference type="InterPro" id="IPR007197">
    <property type="entry name" value="rSAM"/>
</dbReference>
<dbReference type="GO" id="GO:0046872">
    <property type="term" value="F:metal ion binding"/>
    <property type="evidence" value="ECO:0007669"/>
    <property type="project" value="UniProtKB-KW"/>
</dbReference>
<evidence type="ECO:0000256" key="5">
    <source>
        <dbReference type="ARBA" id="ARBA00023014"/>
    </source>
</evidence>
<accession>C4XGV3</accession>
<dbReference type="EMBL" id="AP010904">
    <property type="protein sequence ID" value="BAH76258.1"/>
    <property type="molecule type" value="Genomic_DNA"/>
</dbReference>
<keyword evidence="3 6" id="KW-0479">Metal-binding</keyword>
<keyword evidence="2 6" id="KW-0949">S-adenosyl-L-methionine</keyword>
<dbReference type="SFLD" id="SFLDS00029">
    <property type="entry name" value="Radical_SAM"/>
    <property type="match status" value="1"/>
</dbReference>
<dbReference type="InterPro" id="IPR013785">
    <property type="entry name" value="Aldolase_TIM"/>
</dbReference>
<feature type="binding site" evidence="6">
    <location>
        <position position="73"/>
    </location>
    <ligand>
        <name>[4Fe-4S] cluster</name>
        <dbReference type="ChEBI" id="CHEBI:49883"/>
        <note>4Fe-4S-S-AdoMet</note>
    </ligand>
</feature>
<dbReference type="SFLD" id="SFLDG01101">
    <property type="entry name" value="Uncharacterised_Radical_SAM_Su"/>
    <property type="match status" value="1"/>
</dbReference>
<dbReference type="HOGENOM" id="CLU_044176_1_0_7"/>
<dbReference type="InterPro" id="IPR027596">
    <property type="entry name" value="AmmeMemoSam_rS"/>
</dbReference>
<proteinExistence type="predicted"/>
<dbReference type="PANTHER" id="PTHR30352">
    <property type="entry name" value="PYRUVATE FORMATE-LYASE-ACTIVATING ENZYME"/>
    <property type="match status" value="1"/>
</dbReference>
<keyword evidence="1" id="KW-0004">4Fe-4S</keyword>
<dbReference type="eggNOG" id="COG1180">
    <property type="taxonomic scope" value="Bacteria"/>
</dbReference>
<evidence type="ECO:0000256" key="2">
    <source>
        <dbReference type="ARBA" id="ARBA00022691"/>
    </source>
</evidence>
<evidence type="ECO:0000313" key="9">
    <source>
        <dbReference type="Proteomes" id="UP000009071"/>
    </source>
</evidence>
<dbReference type="InterPro" id="IPR034457">
    <property type="entry name" value="Organic_radical-activating"/>
</dbReference>
<dbReference type="PIRSF" id="PIRSF004869">
    <property type="entry name" value="PflX_prd"/>
    <property type="match status" value="1"/>
</dbReference>
<comment type="cofactor">
    <cofactor evidence="6">
        <name>[4Fe-4S] cluster</name>
        <dbReference type="ChEBI" id="CHEBI:49883"/>
    </cofactor>
    <text evidence="6">Binds 1 [4Fe-4S] cluster. The cluster is coordinated with 3 cysteines and an exchangeable S-adenosyl-L-methionine.</text>
</comment>
<dbReference type="CDD" id="cd01335">
    <property type="entry name" value="Radical_SAM"/>
    <property type="match status" value="1"/>
</dbReference>
<evidence type="ECO:0000256" key="6">
    <source>
        <dbReference type="PIRSR" id="PIRSR004869-50"/>
    </source>
</evidence>
<evidence type="ECO:0000313" key="8">
    <source>
        <dbReference type="EMBL" id="BAH76258.1"/>
    </source>
</evidence>
<evidence type="ECO:0000256" key="3">
    <source>
        <dbReference type="ARBA" id="ARBA00022723"/>
    </source>
</evidence>